<organism evidence="10">
    <name type="scientific">Phaffia rhodozyma</name>
    <name type="common">Yeast</name>
    <name type="synonym">Xanthophyllomyces dendrorhous</name>
    <dbReference type="NCBI Taxonomy" id="264483"/>
    <lineage>
        <taxon>Eukaryota</taxon>
        <taxon>Fungi</taxon>
        <taxon>Dikarya</taxon>
        <taxon>Basidiomycota</taxon>
        <taxon>Agaricomycotina</taxon>
        <taxon>Tremellomycetes</taxon>
        <taxon>Cystofilobasidiales</taxon>
        <taxon>Mrakiaceae</taxon>
        <taxon>Phaffia</taxon>
    </lineage>
</organism>
<feature type="domain" description="Helicase C-terminal" evidence="8">
    <location>
        <begin position="788"/>
        <end position="936"/>
    </location>
</feature>
<evidence type="ECO:0000313" key="10">
    <source>
        <dbReference type="EMBL" id="CED83272.1"/>
    </source>
</evidence>
<dbReference type="CDD" id="cd03426">
    <property type="entry name" value="NUDIX_CoAse_Nudt7"/>
    <property type="match status" value="1"/>
</dbReference>
<feature type="region of interest" description="Disordered" evidence="6">
    <location>
        <begin position="1031"/>
        <end position="1107"/>
    </location>
</feature>
<dbReference type="InterPro" id="IPR045121">
    <property type="entry name" value="CoAse"/>
</dbReference>
<comment type="similarity">
    <text evidence="5">Belongs to the DEAD box helicase family.</text>
</comment>
<keyword evidence="1 5" id="KW-0547">Nucleotide-binding</keyword>
<reference evidence="10" key="1">
    <citation type="submission" date="2014-08" db="EMBL/GenBank/DDBJ databases">
        <authorList>
            <person name="Sharma Rahul"/>
            <person name="Thines Marco"/>
        </authorList>
    </citation>
    <scope>NUCLEOTIDE SEQUENCE</scope>
</reference>
<dbReference type="InterPro" id="IPR001650">
    <property type="entry name" value="Helicase_C-like"/>
</dbReference>
<dbReference type="GO" id="GO:0003723">
    <property type="term" value="F:RNA binding"/>
    <property type="evidence" value="ECO:0007669"/>
    <property type="project" value="UniProtKB-UniRule"/>
</dbReference>
<feature type="compositionally biased region" description="Gly residues" evidence="6">
    <location>
        <begin position="1065"/>
        <end position="1107"/>
    </location>
</feature>
<evidence type="ECO:0000256" key="3">
    <source>
        <dbReference type="ARBA" id="ARBA00022840"/>
    </source>
</evidence>
<dbReference type="GO" id="GO:0005524">
    <property type="term" value="F:ATP binding"/>
    <property type="evidence" value="ECO:0007669"/>
    <property type="project" value="UniProtKB-UniRule"/>
</dbReference>
<dbReference type="GO" id="GO:0010945">
    <property type="term" value="F:coenzyme A diphosphatase activity"/>
    <property type="evidence" value="ECO:0007669"/>
    <property type="project" value="InterPro"/>
</dbReference>
<dbReference type="EC" id="3.6.4.13" evidence="5"/>
<name>A0A0F7SMH9_PHARH</name>
<feature type="domain" description="Nudix hydrolase" evidence="9">
    <location>
        <begin position="99"/>
        <end position="250"/>
    </location>
</feature>
<comment type="domain">
    <text evidence="5">The Q motif is unique to and characteristic of the DEAD box family of RNA helicases and controls ATP binding and hydrolysis.</text>
</comment>
<evidence type="ECO:0000256" key="1">
    <source>
        <dbReference type="ARBA" id="ARBA00022741"/>
    </source>
</evidence>
<dbReference type="GO" id="GO:0003724">
    <property type="term" value="F:RNA helicase activity"/>
    <property type="evidence" value="ECO:0007669"/>
    <property type="project" value="UniProtKB-EC"/>
</dbReference>
<keyword evidence="4 5" id="KW-0694">RNA-binding</keyword>
<proteinExistence type="inferred from homology"/>
<dbReference type="PROSITE" id="PS51194">
    <property type="entry name" value="HELICASE_CTER"/>
    <property type="match status" value="1"/>
</dbReference>
<keyword evidence="2 5" id="KW-0378">Hydrolase</keyword>
<feature type="region of interest" description="Disordered" evidence="6">
    <location>
        <begin position="482"/>
        <end position="542"/>
    </location>
</feature>
<dbReference type="SUPFAM" id="SSF52540">
    <property type="entry name" value="P-loop containing nucleoside triphosphate hydrolases"/>
    <property type="match status" value="2"/>
</dbReference>
<dbReference type="InterPro" id="IPR014001">
    <property type="entry name" value="Helicase_ATP-bd"/>
</dbReference>
<dbReference type="Pfam" id="PF00270">
    <property type="entry name" value="DEAD"/>
    <property type="match status" value="1"/>
</dbReference>
<keyword evidence="3 5" id="KW-0067">ATP-binding</keyword>
<protein>
    <recommendedName>
        <fullName evidence="5">ATP-dependent RNA helicase</fullName>
        <ecNumber evidence="5">3.6.4.13</ecNumber>
    </recommendedName>
</protein>
<dbReference type="Gene3D" id="3.90.79.10">
    <property type="entry name" value="Nucleoside Triphosphate Pyrophosphohydrolase"/>
    <property type="match status" value="1"/>
</dbReference>
<evidence type="ECO:0000256" key="5">
    <source>
        <dbReference type="RuleBase" id="RU365068"/>
    </source>
</evidence>
<feature type="region of interest" description="Disordered" evidence="6">
    <location>
        <begin position="1"/>
        <end position="23"/>
    </location>
</feature>
<dbReference type="InterPro" id="IPR015797">
    <property type="entry name" value="NUDIX_hydrolase-like_dom_sf"/>
</dbReference>
<evidence type="ECO:0000256" key="4">
    <source>
        <dbReference type="ARBA" id="ARBA00022884"/>
    </source>
</evidence>
<dbReference type="InterPro" id="IPR000086">
    <property type="entry name" value="NUDIX_hydrolase_dom"/>
</dbReference>
<keyword evidence="5 10" id="KW-0347">Helicase</keyword>
<comment type="function">
    <text evidence="5">RNA helicase.</text>
</comment>
<comment type="catalytic activity">
    <reaction evidence="5">
        <text>ATP + H2O = ADP + phosphate + H(+)</text>
        <dbReference type="Rhea" id="RHEA:13065"/>
        <dbReference type="ChEBI" id="CHEBI:15377"/>
        <dbReference type="ChEBI" id="CHEBI:15378"/>
        <dbReference type="ChEBI" id="CHEBI:30616"/>
        <dbReference type="ChEBI" id="CHEBI:43474"/>
        <dbReference type="ChEBI" id="CHEBI:456216"/>
        <dbReference type="EC" id="3.6.4.13"/>
    </reaction>
</comment>
<dbReference type="PROSITE" id="PS51462">
    <property type="entry name" value="NUDIX"/>
    <property type="match status" value="1"/>
</dbReference>
<evidence type="ECO:0000259" key="8">
    <source>
        <dbReference type="PROSITE" id="PS51194"/>
    </source>
</evidence>
<evidence type="ECO:0000256" key="2">
    <source>
        <dbReference type="ARBA" id="ARBA00022801"/>
    </source>
</evidence>
<dbReference type="SUPFAM" id="SSF55811">
    <property type="entry name" value="Nudix"/>
    <property type="match status" value="1"/>
</dbReference>
<dbReference type="PANTHER" id="PTHR24031">
    <property type="entry name" value="RNA HELICASE"/>
    <property type="match status" value="1"/>
</dbReference>
<dbReference type="InterPro" id="IPR011545">
    <property type="entry name" value="DEAD/DEAH_box_helicase_dom"/>
</dbReference>
<dbReference type="InterPro" id="IPR027417">
    <property type="entry name" value="P-loop_NTPase"/>
</dbReference>
<dbReference type="AlphaFoldDB" id="A0A0F7SMH9"/>
<accession>A0A0F7SMH9</accession>
<dbReference type="Pfam" id="PF00293">
    <property type="entry name" value="NUDIX"/>
    <property type="match status" value="1"/>
</dbReference>
<feature type="compositionally biased region" description="Basic and acidic residues" evidence="6">
    <location>
        <begin position="1031"/>
        <end position="1047"/>
    </location>
</feature>
<dbReference type="EMBL" id="LN483142">
    <property type="protein sequence ID" value="CED83272.1"/>
    <property type="molecule type" value="Genomic_DNA"/>
</dbReference>
<dbReference type="Gene3D" id="3.40.50.300">
    <property type="entry name" value="P-loop containing nucleotide triphosphate hydrolases"/>
    <property type="match status" value="2"/>
</dbReference>
<dbReference type="SMART" id="SM00490">
    <property type="entry name" value="HELICc"/>
    <property type="match status" value="1"/>
</dbReference>
<feature type="compositionally biased region" description="Polar residues" evidence="6">
    <location>
        <begin position="511"/>
        <end position="521"/>
    </location>
</feature>
<dbReference type="Pfam" id="PF00271">
    <property type="entry name" value="Helicase_C"/>
    <property type="match status" value="1"/>
</dbReference>
<dbReference type="CDD" id="cd18787">
    <property type="entry name" value="SF2_C_DEAD"/>
    <property type="match status" value="1"/>
</dbReference>
<evidence type="ECO:0000259" key="7">
    <source>
        <dbReference type="PROSITE" id="PS51192"/>
    </source>
</evidence>
<dbReference type="PROSITE" id="PS51192">
    <property type="entry name" value="HELICASE_ATP_BIND_1"/>
    <property type="match status" value="1"/>
</dbReference>
<feature type="compositionally biased region" description="Gly residues" evidence="6">
    <location>
        <begin position="493"/>
        <end position="504"/>
    </location>
</feature>
<dbReference type="SMART" id="SM00487">
    <property type="entry name" value="DEXDc"/>
    <property type="match status" value="1"/>
</dbReference>
<sequence>MDSSQDTLRKKNSAATTLPTSVKLGKQLSSSGIDFEDGEVISNLRRGLLSLQSTPPRQISSPPSQQGRASVAICIRLVPPPTSIYNGQGDDDDDAPATSLDDFFKRPWVNEKGVKAELLFIRRAKSKGDRWSSQLAFPGGRKNPEDESAKYTALRETWEEVGIDLAATPDWLHVGQLDDREITTSLGKRLLMILSPFVFLQTTKMSPIPELDPSEVSTLHWIPLETLLPPSQWAVISISLSPRLSPRNMLVRRFIHLFVGSMQYGAIALPDKPSATAEGWVRDDVSPEVEAGGEDWTQTVGTFEHWFGVGKKKARGERETGLRLWGLTLGMTLEFLSFLIPSSSLTPPDSPAFSPTLKTLPLPFTVISSFEDPKSGIERQDIRPESYPVNKRNEKQLNSRVRGLNPGLSAVLPRFSFLDVGFFVWVFGRRYRTIVRAWEDSLDRPAGQTNKRTNWSGAALSAFYSSVRKALICAIIFDNMPQDQSSTPRRGRGGGGGGGRGRGGSSFAPRQKQQPSASQPTKVVETAMDVDEEPVRPSTATKHLSDKRFSDFKIRSDLLAGISFERCTEVQAVTMPSILEGRDVLAQAKTGTGKTLAFLVPSIQSLLSLPVPPVGSQTSILVISPTRELAQQIATAARAIVSHLPGKLGVQTHIGGTKVNTCFKRKEPNDIVIATPGRLCDLISNYGIKSTLEGVRWLVFDEADQLLEQGFRSSILEILAALPNRSSHPRQTLLFSATIPKEVHDVVKIALLPNHQFISTLKEEDQDTHAHVDQRFAIVHRDNLYAATLKIITNEISGNRGSYKIMVFLPTANETAMAFEVFSKLDIGSTFEIHSRKSQGHRTKVTEEFRNAACGVLFTSDVTARGIDFTGVTHVIQAGLPMSTEQYVHRLGRTARAGAEGRGTLLLAEEEAFFLRKGDVVQLGIQPMEGQANNSFAKTLGSFKTKVDHVLDNEISSEIKAKTYQAWMGYRNSSLKNFKWSKQDLIDQANNYAANTLRYIGPPGPFTSPPISTMMASKMGLKGMERLNLFKEPPKGQRNRQDSKPHGDSNSGSSKYNGGAPSHNRGGGGSNRGGQRGGRGGSRGGPGGGRGGGNREGGGGGNMSRFD</sequence>
<evidence type="ECO:0000259" key="9">
    <source>
        <dbReference type="PROSITE" id="PS51462"/>
    </source>
</evidence>
<feature type="domain" description="Helicase ATP-binding" evidence="7">
    <location>
        <begin position="575"/>
        <end position="757"/>
    </location>
</feature>
<evidence type="ECO:0000256" key="6">
    <source>
        <dbReference type="SAM" id="MobiDB-lite"/>
    </source>
</evidence>